<sequence length="122" mass="13853">MTCPAPYRRQIFNQYERALHQQLVWPVIPMPWCAVPWTQPDAVLVAHSSSPLRHPFSLSPRTELMERRRAVCYPPSCAMSPSFVLSPRTQAKHQTTPANTRPAPVHQLANDDLRRSGHGGVY</sequence>
<name>A0AAD9ABF9_9PEZI</name>
<feature type="region of interest" description="Disordered" evidence="1">
    <location>
        <begin position="87"/>
        <end position="122"/>
    </location>
</feature>
<evidence type="ECO:0000256" key="1">
    <source>
        <dbReference type="SAM" id="MobiDB-lite"/>
    </source>
</evidence>
<keyword evidence="3" id="KW-1185">Reference proteome</keyword>
<dbReference type="Proteomes" id="UP001243330">
    <property type="component" value="Unassembled WGS sequence"/>
</dbReference>
<gene>
    <name evidence="2" type="ORF">CCHR01_12689</name>
</gene>
<comment type="caution">
    <text evidence="2">The sequence shown here is derived from an EMBL/GenBank/DDBJ whole genome shotgun (WGS) entry which is preliminary data.</text>
</comment>
<accession>A0AAD9ABF9</accession>
<evidence type="ECO:0000313" key="3">
    <source>
        <dbReference type="Proteomes" id="UP001243330"/>
    </source>
</evidence>
<protein>
    <submittedName>
        <fullName evidence="2">Uncharacterized protein</fullName>
    </submittedName>
</protein>
<evidence type="ECO:0000313" key="2">
    <source>
        <dbReference type="EMBL" id="KAK1844704.1"/>
    </source>
</evidence>
<proteinExistence type="predicted"/>
<reference evidence="2" key="1">
    <citation type="submission" date="2023-01" db="EMBL/GenBank/DDBJ databases">
        <title>Colletotrichum chrysophilum M932 genome sequence.</title>
        <authorList>
            <person name="Baroncelli R."/>
        </authorList>
    </citation>
    <scope>NUCLEOTIDE SEQUENCE</scope>
    <source>
        <strain evidence="2">M932</strain>
    </source>
</reference>
<dbReference type="AlphaFoldDB" id="A0AAD9ABF9"/>
<feature type="compositionally biased region" description="Polar residues" evidence="1">
    <location>
        <begin position="87"/>
        <end position="99"/>
    </location>
</feature>
<dbReference type="EMBL" id="JAQOWY010000301">
    <property type="protein sequence ID" value="KAK1844704.1"/>
    <property type="molecule type" value="Genomic_DNA"/>
</dbReference>
<organism evidence="2 3">
    <name type="scientific">Colletotrichum chrysophilum</name>
    <dbReference type="NCBI Taxonomy" id="1836956"/>
    <lineage>
        <taxon>Eukaryota</taxon>
        <taxon>Fungi</taxon>
        <taxon>Dikarya</taxon>
        <taxon>Ascomycota</taxon>
        <taxon>Pezizomycotina</taxon>
        <taxon>Sordariomycetes</taxon>
        <taxon>Hypocreomycetidae</taxon>
        <taxon>Glomerellales</taxon>
        <taxon>Glomerellaceae</taxon>
        <taxon>Colletotrichum</taxon>
        <taxon>Colletotrichum gloeosporioides species complex</taxon>
    </lineage>
</organism>